<reference evidence="4 5" key="1">
    <citation type="journal article" date="2015" name="Nature">
        <title>rRNA introns, odd ribosomes, and small enigmatic genomes across a large radiation of phyla.</title>
        <authorList>
            <person name="Brown C.T."/>
            <person name="Hug L.A."/>
            <person name="Thomas B.C."/>
            <person name="Sharon I."/>
            <person name="Castelle C.J."/>
            <person name="Singh A."/>
            <person name="Wilkins M.J."/>
            <person name="Williams K.H."/>
            <person name="Banfield J.F."/>
        </authorList>
    </citation>
    <scope>NUCLEOTIDE SEQUENCE [LARGE SCALE GENOMIC DNA]</scope>
</reference>
<feature type="domain" description="NodB homology" evidence="3">
    <location>
        <begin position="47"/>
        <end position="223"/>
    </location>
</feature>
<accession>A0A0G0N6F8</accession>
<evidence type="ECO:0000256" key="1">
    <source>
        <dbReference type="ARBA" id="ARBA00004613"/>
    </source>
</evidence>
<dbReference type="PANTHER" id="PTHR34216:SF3">
    <property type="entry name" value="POLY-BETA-1,6-N-ACETYL-D-GLUCOSAMINE N-DEACETYLASE"/>
    <property type="match status" value="1"/>
</dbReference>
<dbReference type="CDD" id="cd10918">
    <property type="entry name" value="CE4_NodB_like_5s_6s"/>
    <property type="match status" value="1"/>
</dbReference>
<dbReference type="AlphaFoldDB" id="A0A0G0N6F8"/>
<dbReference type="InterPro" id="IPR051398">
    <property type="entry name" value="Polysacch_Deacetylase"/>
</dbReference>
<dbReference type="PANTHER" id="PTHR34216">
    <property type="match status" value="1"/>
</dbReference>
<keyword evidence="2" id="KW-0732">Signal</keyword>
<dbReference type="STRING" id="1618550.UT39_C0012G0025"/>
<dbReference type="InterPro" id="IPR011330">
    <property type="entry name" value="Glyco_hydro/deAcase_b/a-brl"/>
</dbReference>
<evidence type="ECO:0000313" key="5">
    <source>
        <dbReference type="Proteomes" id="UP000034246"/>
    </source>
</evidence>
<dbReference type="GO" id="GO:0005576">
    <property type="term" value="C:extracellular region"/>
    <property type="evidence" value="ECO:0007669"/>
    <property type="project" value="UniProtKB-SubCell"/>
</dbReference>
<dbReference type="SUPFAM" id="SSF88713">
    <property type="entry name" value="Glycoside hydrolase/deacetylase"/>
    <property type="match status" value="1"/>
</dbReference>
<dbReference type="Gene3D" id="3.20.20.370">
    <property type="entry name" value="Glycoside hydrolase/deacetylase"/>
    <property type="match status" value="1"/>
</dbReference>
<name>A0A0G0N6F8_9BACT</name>
<evidence type="ECO:0000259" key="3">
    <source>
        <dbReference type="PROSITE" id="PS51677"/>
    </source>
</evidence>
<dbReference type="InterPro" id="IPR002509">
    <property type="entry name" value="NODB_dom"/>
</dbReference>
<comment type="caution">
    <text evidence="4">The sequence shown here is derived from an EMBL/GenBank/DDBJ whole genome shotgun (WGS) entry which is preliminary data.</text>
</comment>
<dbReference type="GO" id="GO:0016810">
    <property type="term" value="F:hydrolase activity, acting on carbon-nitrogen (but not peptide) bonds"/>
    <property type="evidence" value="ECO:0007669"/>
    <property type="project" value="InterPro"/>
</dbReference>
<sequence length="223" mass="25900">MQLNLIFHNVVESERELNNKYTVTLEFLKEIIERIELSINNQQTVFKNLNLYFDDGYESFESLVLPYVFNKPYPIKLSVITQKLGQKGYLNKTSIRRLVKQNILIVSHGVSHSALAVYKDSELQLTAKGGVYRNSPFGQGEVLSDAEVLYQLIESKKSIETEFKIKCDEFVFPYGLYNNDVVALNYKYGIYTYMSTCDEYLDGGQFLKPRYLIDHERNVRVTI</sequence>
<dbReference type="Proteomes" id="UP000034246">
    <property type="component" value="Unassembled WGS sequence"/>
</dbReference>
<dbReference type="GO" id="GO:0005975">
    <property type="term" value="P:carbohydrate metabolic process"/>
    <property type="evidence" value="ECO:0007669"/>
    <property type="project" value="InterPro"/>
</dbReference>
<organism evidence="4 5">
    <name type="scientific">Candidatus Woesebacteria bacterium GW2011_GWA1_39_21</name>
    <dbReference type="NCBI Taxonomy" id="1618550"/>
    <lineage>
        <taxon>Bacteria</taxon>
        <taxon>Candidatus Woeseibacteriota</taxon>
    </lineage>
</organism>
<comment type="subcellular location">
    <subcellularLocation>
        <location evidence="1">Secreted</location>
    </subcellularLocation>
</comment>
<dbReference type="PROSITE" id="PS51677">
    <property type="entry name" value="NODB"/>
    <property type="match status" value="1"/>
</dbReference>
<proteinExistence type="predicted"/>
<dbReference type="EMBL" id="LBWP01000012">
    <property type="protein sequence ID" value="KKR11003.1"/>
    <property type="molecule type" value="Genomic_DNA"/>
</dbReference>
<evidence type="ECO:0000313" key="4">
    <source>
        <dbReference type="EMBL" id="KKR11003.1"/>
    </source>
</evidence>
<evidence type="ECO:0000256" key="2">
    <source>
        <dbReference type="ARBA" id="ARBA00022729"/>
    </source>
</evidence>
<protein>
    <recommendedName>
        <fullName evidence="3">NodB homology domain-containing protein</fullName>
    </recommendedName>
</protein>
<gene>
    <name evidence="4" type="ORF">UT39_C0012G0025</name>
</gene>
<dbReference type="Pfam" id="PF01522">
    <property type="entry name" value="Polysacc_deac_1"/>
    <property type="match status" value="1"/>
</dbReference>